<accession>A0A9Q3W710</accession>
<gene>
    <name evidence="2" type="ORF">LZG35_16240</name>
</gene>
<name>A0A9Q3W710_9GAMM</name>
<feature type="region of interest" description="Disordered" evidence="1">
    <location>
        <begin position="123"/>
        <end position="156"/>
    </location>
</feature>
<dbReference type="EMBL" id="JAJVKT010000021">
    <property type="protein sequence ID" value="MCE7510189.1"/>
    <property type="molecule type" value="Genomic_DNA"/>
</dbReference>
<evidence type="ECO:0000313" key="2">
    <source>
        <dbReference type="EMBL" id="MCE7510189.1"/>
    </source>
</evidence>
<keyword evidence="3" id="KW-1185">Reference proteome</keyword>
<organism evidence="2 3">
    <name type="scientific">Alloalcanivorax xenomutans</name>
    <dbReference type="NCBI Taxonomy" id="1094342"/>
    <lineage>
        <taxon>Bacteria</taxon>
        <taxon>Pseudomonadati</taxon>
        <taxon>Pseudomonadota</taxon>
        <taxon>Gammaproteobacteria</taxon>
        <taxon>Oceanospirillales</taxon>
        <taxon>Alcanivoracaceae</taxon>
        <taxon>Alloalcanivorax</taxon>
    </lineage>
</organism>
<protein>
    <submittedName>
        <fullName evidence="2">VWA domain-containing protein</fullName>
    </submittedName>
</protein>
<evidence type="ECO:0000313" key="3">
    <source>
        <dbReference type="Proteomes" id="UP001107961"/>
    </source>
</evidence>
<dbReference type="PANTHER" id="PTHR39338:SF7">
    <property type="entry name" value="BLL6692 PROTEIN"/>
    <property type="match status" value="1"/>
</dbReference>
<dbReference type="AlphaFoldDB" id="A0A9Q3W710"/>
<dbReference type="GeneID" id="94686869"/>
<sequence length="392" mass="46393">MLIGFFENLRTHRVPVSLRELLDLCDALKHHVAFGSVEDFYMLSRAVMVKDEKYYDRFDRAFASYFEGIENIEPEWLNRVIPDEWLRKQLEKTLSPEEREKLKGLGSLEKILDELRKRLEEQEKRHQGGNKWVGTGGTSPFGGYGENPEGIRMTGPSRNKRAVKVWEKREFRNLDDSVELGIRNIKLALRRLRKFARTGREEELDLDDTISSTARNAGLLDIKMRPERENRAKVLLFFDVGGSMDPYIKLCEELFSAARLEFKHMEYFYFHNFVYEYVWKDNRRRWDEKTATWDVLHKYGNDYKVIFIGDAAMSPYEINSAGGSVEHWNEEPGSVWFQRIKDTYEKVVWLNPEPQRAWEMTTSTQWIKQLTEDHMYPLTLEGLERAMKYLSK</sequence>
<evidence type="ECO:0000256" key="1">
    <source>
        <dbReference type="SAM" id="MobiDB-lite"/>
    </source>
</evidence>
<dbReference type="Pfam" id="PF05762">
    <property type="entry name" value="VWA_CoxE"/>
    <property type="match status" value="1"/>
</dbReference>
<dbReference type="RefSeq" id="WP_022995031.1">
    <property type="nucleotide sequence ID" value="NZ_CP012331.1"/>
</dbReference>
<proteinExistence type="predicted"/>
<dbReference type="PANTHER" id="PTHR39338">
    <property type="entry name" value="BLL5662 PROTEIN-RELATED"/>
    <property type="match status" value="1"/>
</dbReference>
<feature type="compositionally biased region" description="Gly residues" evidence="1">
    <location>
        <begin position="134"/>
        <end position="145"/>
    </location>
</feature>
<comment type="caution">
    <text evidence="2">The sequence shown here is derived from an EMBL/GenBank/DDBJ whole genome shotgun (WGS) entry which is preliminary data.</text>
</comment>
<dbReference type="Proteomes" id="UP001107961">
    <property type="component" value="Unassembled WGS sequence"/>
</dbReference>
<dbReference type="KEGG" id="axe:P40_11105"/>
<reference evidence="2" key="1">
    <citation type="submission" date="2022-01" db="EMBL/GenBank/DDBJ databases">
        <authorList>
            <person name="Karlyshev A.V."/>
            <person name="Jaspars M."/>
        </authorList>
    </citation>
    <scope>NUCLEOTIDE SEQUENCE</scope>
    <source>
        <strain evidence="2">AGSA3-2</strain>
    </source>
</reference>
<dbReference type="InterPro" id="IPR008912">
    <property type="entry name" value="Uncharacterised_CoxE"/>
</dbReference>